<proteinExistence type="predicted"/>
<gene>
    <name evidence="1" type="ORF">STAS_06958</name>
</gene>
<evidence type="ECO:0000313" key="1">
    <source>
        <dbReference type="EMBL" id="GER30992.1"/>
    </source>
</evidence>
<feature type="non-terminal residue" evidence="1">
    <location>
        <position position="317"/>
    </location>
</feature>
<keyword evidence="2" id="KW-1185">Reference proteome</keyword>
<organism evidence="1 2">
    <name type="scientific">Striga asiatica</name>
    <name type="common">Asiatic witchweed</name>
    <name type="synonym">Buchnera asiatica</name>
    <dbReference type="NCBI Taxonomy" id="4170"/>
    <lineage>
        <taxon>Eukaryota</taxon>
        <taxon>Viridiplantae</taxon>
        <taxon>Streptophyta</taxon>
        <taxon>Embryophyta</taxon>
        <taxon>Tracheophyta</taxon>
        <taxon>Spermatophyta</taxon>
        <taxon>Magnoliopsida</taxon>
        <taxon>eudicotyledons</taxon>
        <taxon>Gunneridae</taxon>
        <taxon>Pentapetalae</taxon>
        <taxon>asterids</taxon>
        <taxon>lamiids</taxon>
        <taxon>Lamiales</taxon>
        <taxon>Orobanchaceae</taxon>
        <taxon>Buchnereae</taxon>
        <taxon>Striga</taxon>
    </lineage>
</organism>
<evidence type="ECO:0000313" key="2">
    <source>
        <dbReference type="Proteomes" id="UP000325081"/>
    </source>
</evidence>
<comment type="caution">
    <text evidence="1">The sequence shown here is derived from an EMBL/GenBank/DDBJ whole genome shotgun (WGS) entry which is preliminary data.</text>
</comment>
<dbReference type="Proteomes" id="UP000325081">
    <property type="component" value="Unassembled WGS sequence"/>
</dbReference>
<protein>
    <submittedName>
        <fullName evidence="1">Nuclear pore complex protein Nup98-Nup96</fullName>
    </submittedName>
</protein>
<feature type="non-terminal residue" evidence="1">
    <location>
        <position position="1"/>
    </location>
</feature>
<dbReference type="EMBL" id="BKCP01004405">
    <property type="protein sequence ID" value="GER30992.1"/>
    <property type="molecule type" value="Genomic_DNA"/>
</dbReference>
<accession>A0A5A7PE72</accession>
<dbReference type="OrthoDB" id="1950827at2759"/>
<name>A0A5A7PE72_STRAF</name>
<reference evidence="2" key="1">
    <citation type="journal article" date="2019" name="Curr. Biol.">
        <title>Genome Sequence of Striga asiatica Provides Insight into the Evolution of Plant Parasitism.</title>
        <authorList>
            <person name="Yoshida S."/>
            <person name="Kim S."/>
            <person name="Wafula E.K."/>
            <person name="Tanskanen J."/>
            <person name="Kim Y.M."/>
            <person name="Honaas L."/>
            <person name="Yang Z."/>
            <person name="Spallek T."/>
            <person name="Conn C.E."/>
            <person name="Ichihashi Y."/>
            <person name="Cheong K."/>
            <person name="Cui S."/>
            <person name="Der J.P."/>
            <person name="Gundlach H."/>
            <person name="Jiao Y."/>
            <person name="Hori C."/>
            <person name="Ishida J.K."/>
            <person name="Kasahara H."/>
            <person name="Kiba T."/>
            <person name="Kim M.S."/>
            <person name="Koo N."/>
            <person name="Laohavisit A."/>
            <person name="Lee Y.H."/>
            <person name="Lumba S."/>
            <person name="McCourt P."/>
            <person name="Mortimer J.C."/>
            <person name="Mutuku J.M."/>
            <person name="Nomura T."/>
            <person name="Sasaki-Sekimoto Y."/>
            <person name="Seto Y."/>
            <person name="Wang Y."/>
            <person name="Wakatake T."/>
            <person name="Sakakibara H."/>
            <person name="Demura T."/>
            <person name="Yamaguchi S."/>
            <person name="Yoneyama K."/>
            <person name="Manabe R.I."/>
            <person name="Nelson D.C."/>
            <person name="Schulman A.H."/>
            <person name="Timko M.P."/>
            <person name="dePamphilis C.W."/>
            <person name="Choi D."/>
            <person name="Shirasu K."/>
        </authorList>
    </citation>
    <scope>NUCLEOTIDE SEQUENCE [LARGE SCALE GENOMIC DNA]</scope>
    <source>
        <strain evidence="2">cv. UVA1</strain>
    </source>
</reference>
<sequence length="317" mass="35277">RVPLIIRAVVPTARLAPREVRHKRPPPPFWSLPSPSRVPPHLRPAATAVHLRVPPPQPLHAPLDLRVLHGYPLEFPDYPQPVTVERVLVLHVNPVRPFFIPFQKQINEGRLLVWPRGLFDPSPFRVIWASWAHSGPNVKKIHGPLTVSYQDGPCVDRDPALLLVDHIGPAMDHQIVILVLVERNLEIHIRKNGVRIDPKQPLHIRTGQHCGPDYGDLGPNGFHGRVQEGVVVEDLPPVNSAVIDFVLEKAKKKVVSVGVFARAGLGTGYEHNPVLGREIRVVLDPVTSLFVPIGHGLIHGVMGLWVVVKCIFWGGDR</sequence>
<dbReference type="AlphaFoldDB" id="A0A5A7PE72"/>